<evidence type="ECO:0000259" key="2">
    <source>
        <dbReference type="Pfam" id="PF01408"/>
    </source>
</evidence>
<dbReference type="Gene3D" id="3.30.360.10">
    <property type="entry name" value="Dihydrodipicolinate Reductase, domain 2"/>
    <property type="match status" value="1"/>
</dbReference>
<dbReference type="EMBL" id="CP034170">
    <property type="protein sequence ID" value="AZI57605.1"/>
    <property type="molecule type" value="Genomic_DNA"/>
</dbReference>
<dbReference type="PANTHER" id="PTHR43818:SF11">
    <property type="entry name" value="BCDNA.GH03377"/>
    <property type="match status" value="1"/>
</dbReference>
<proteinExistence type="predicted"/>
<keyword evidence="5" id="KW-1185">Reference proteome</keyword>
<sequence>MSPVDNAPVGVGIIGAGVISTQYLTNLQRFPDVEVRFIADIDLERAAEQAAAHGVPESGRVEELLARTDVDVVVNLTIPSAHAEITQLILEAGKHVWVEKPIATTTEAAKLLLSTATAAGLRVACAPDTVLGAGLQTAFRAIARGDIGEPLTAITTFHVPGPDRWHPNPDFLFADGAGPLLDMGPYYLTALIHVFGSATRVHATSSQSQSSRIIGTGPRAGDSFPVLVPTHHSALIEFTGGRSAQSTFSFQHARRKAGHIEVNGTNGTLTLPDPNLFDGESLLWSYGRDEPLVIPAQGASGGRGTGVVDLVRSIRAGVAERASGALAAHVLEIMTGISDAAHSGSAVEITSSAAAVPLLPLDFDPTQAVS</sequence>
<organism evidence="4 5">
    <name type="scientific">Nakamurella antarctica</name>
    <dbReference type="NCBI Taxonomy" id="1902245"/>
    <lineage>
        <taxon>Bacteria</taxon>
        <taxon>Bacillati</taxon>
        <taxon>Actinomycetota</taxon>
        <taxon>Actinomycetes</taxon>
        <taxon>Nakamurellales</taxon>
        <taxon>Nakamurellaceae</taxon>
        <taxon>Nakamurella</taxon>
    </lineage>
</organism>
<evidence type="ECO:0000313" key="5">
    <source>
        <dbReference type="Proteomes" id="UP000268084"/>
    </source>
</evidence>
<dbReference type="Pfam" id="PF22725">
    <property type="entry name" value="GFO_IDH_MocA_C3"/>
    <property type="match status" value="1"/>
</dbReference>
<dbReference type="PANTHER" id="PTHR43818">
    <property type="entry name" value="BCDNA.GH03377"/>
    <property type="match status" value="1"/>
</dbReference>
<feature type="domain" description="GFO/IDH/MocA-like oxidoreductase" evidence="3">
    <location>
        <begin position="136"/>
        <end position="269"/>
    </location>
</feature>
<dbReference type="InterPro" id="IPR000683">
    <property type="entry name" value="Gfo/Idh/MocA-like_OxRdtase_N"/>
</dbReference>
<evidence type="ECO:0000256" key="1">
    <source>
        <dbReference type="ARBA" id="ARBA00023002"/>
    </source>
</evidence>
<dbReference type="Gene3D" id="3.40.50.720">
    <property type="entry name" value="NAD(P)-binding Rossmann-like Domain"/>
    <property type="match status" value="1"/>
</dbReference>
<reference evidence="4 5" key="1">
    <citation type="submission" date="2018-11" db="EMBL/GenBank/DDBJ databases">
        <authorList>
            <person name="Da X."/>
        </authorList>
    </citation>
    <scope>NUCLEOTIDE SEQUENCE [LARGE SCALE GENOMIC DNA]</scope>
    <source>
        <strain evidence="4 5">S14-144</strain>
    </source>
</reference>
<feature type="domain" description="Gfo/Idh/MocA-like oxidoreductase N-terminal" evidence="2">
    <location>
        <begin position="10"/>
        <end position="124"/>
    </location>
</feature>
<dbReference type="OrthoDB" id="9776544at2"/>
<dbReference type="SUPFAM" id="SSF51735">
    <property type="entry name" value="NAD(P)-binding Rossmann-fold domains"/>
    <property type="match status" value="1"/>
</dbReference>
<accession>A0A3G8ZL98</accession>
<evidence type="ECO:0000259" key="3">
    <source>
        <dbReference type="Pfam" id="PF22725"/>
    </source>
</evidence>
<keyword evidence="1" id="KW-0560">Oxidoreductase</keyword>
<dbReference type="SUPFAM" id="SSF55347">
    <property type="entry name" value="Glyceraldehyde-3-phosphate dehydrogenase-like, C-terminal domain"/>
    <property type="match status" value="1"/>
</dbReference>
<protein>
    <submittedName>
        <fullName evidence="4">Gfo/Idh/MocA family oxidoreductase</fullName>
    </submittedName>
</protein>
<evidence type="ECO:0000313" key="4">
    <source>
        <dbReference type="EMBL" id="AZI57605.1"/>
    </source>
</evidence>
<dbReference type="Proteomes" id="UP000268084">
    <property type="component" value="Chromosome"/>
</dbReference>
<dbReference type="InterPro" id="IPR050463">
    <property type="entry name" value="Gfo/Idh/MocA_oxidrdct_glycsds"/>
</dbReference>
<dbReference type="InterPro" id="IPR055170">
    <property type="entry name" value="GFO_IDH_MocA-like_dom"/>
</dbReference>
<gene>
    <name evidence="4" type="ORF">EH165_04985</name>
</gene>
<dbReference type="InterPro" id="IPR036291">
    <property type="entry name" value="NAD(P)-bd_dom_sf"/>
</dbReference>
<dbReference type="GO" id="GO:0000166">
    <property type="term" value="F:nucleotide binding"/>
    <property type="evidence" value="ECO:0007669"/>
    <property type="project" value="InterPro"/>
</dbReference>
<dbReference type="KEGG" id="nak:EH165_04985"/>
<dbReference type="GO" id="GO:0016491">
    <property type="term" value="F:oxidoreductase activity"/>
    <property type="evidence" value="ECO:0007669"/>
    <property type="project" value="UniProtKB-KW"/>
</dbReference>
<dbReference type="AlphaFoldDB" id="A0A3G8ZL98"/>
<name>A0A3G8ZL98_9ACTN</name>
<dbReference type="RefSeq" id="WP_124798290.1">
    <property type="nucleotide sequence ID" value="NZ_CP034170.1"/>
</dbReference>
<reference evidence="4 5" key="2">
    <citation type="submission" date="2018-12" db="EMBL/GenBank/DDBJ databases">
        <title>Nakamurella antarcticus sp. nov., isolated from Antarctica South Shetland Islands soil.</title>
        <authorList>
            <person name="Peng F."/>
        </authorList>
    </citation>
    <scope>NUCLEOTIDE SEQUENCE [LARGE SCALE GENOMIC DNA]</scope>
    <source>
        <strain evidence="4 5">S14-144</strain>
    </source>
</reference>
<dbReference type="Pfam" id="PF01408">
    <property type="entry name" value="GFO_IDH_MocA"/>
    <property type="match status" value="1"/>
</dbReference>